<proteinExistence type="predicted"/>
<evidence type="ECO:0000256" key="1">
    <source>
        <dbReference type="ARBA" id="ARBA00022679"/>
    </source>
</evidence>
<feature type="region of interest" description="Disordered" evidence="6">
    <location>
        <begin position="170"/>
        <end position="219"/>
    </location>
</feature>
<dbReference type="PROSITE" id="PS00108">
    <property type="entry name" value="PROTEIN_KINASE_ST"/>
    <property type="match status" value="1"/>
</dbReference>
<dbReference type="Gene3D" id="1.10.510.10">
    <property type="entry name" value="Transferase(Phosphotransferase) domain 1"/>
    <property type="match status" value="1"/>
</dbReference>
<organism evidence="8 9">
    <name type="scientific">Nannochloropsis salina CCMP1776</name>
    <dbReference type="NCBI Taxonomy" id="1027361"/>
    <lineage>
        <taxon>Eukaryota</taxon>
        <taxon>Sar</taxon>
        <taxon>Stramenopiles</taxon>
        <taxon>Ochrophyta</taxon>
        <taxon>Eustigmatophyceae</taxon>
        <taxon>Eustigmatales</taxon>
        <taxon>Monodopsidaceae</taxon>
        <taxon>Microchloropsis</taxon>
        <taxon>Microchloropsis salina</taxon>
    </lineage>
</organism>
<comment type="caution">
    <text evidence="8">The sequence shown here is derived from an EMBL/GenBank/DDBJ whole genome shotgun (WGS) entry which is preliminary data.</text>
</comment>
<evidence type="ECO:0000259" key="7">
    <source>
        <dbReference type="PROSITE" id="PS50011"/>
    </source>
</evidence>
<dbReference type="InterPro" id="IPR017441">
    <property type="entry name" value="Protein_kinase_ATP_BS"/>
</dbReference>
<dbReference type="EMBL" id="SDOX01000008">
    <property type="protein sequence ID" value="TFJ86419.1"/>
    <property type="molecule type" value="Genomic_DNA"/>
</dbReference>
<evidence type="ECO:0000256" key="4">
    <source>
        <dbReference type="ARBA" id="ARBA00022840"/>
    </source>
</evidence>
<dbReference type="InterPro" id="IPR050538">
    <property type="entry name" value="MAP_kinase_kinase_kinase"/>
</dbReference>
<name>A0A4D9DCZ1_9STRA</name>
<dbReference type="SUPFAM" id="SSF56112">
    <property type="entry name" value="Protein kinase-like (PK-like)"/>
    <property type="match status" value="1"/>
</dbReference>
<protein>
    <recommendedName>
        <fullName evidence="7">Protein kinase domain-containing protein</fullName>
    </recommendedName>
</protein>
<keyword evidence="4 5" id="KW-0067">ATP-binding</keyword>
<dbReference type="GO" id="GO:0004672">
    <property type="term" value="F:protein kinase activity"/>
    <property type="evidence" value="ECO:0007669"/>
    <property type="project" value="InterPro"/>
</dbReference>
<dbReference type="Pfam" id="PF00069">
    <property type="entry name" value="Pkinase"/>
    <property type="match status" value="1"/>
</dbReference>
<sequence length="721" mass="78645">MSTTMKSALSGLVHAPRRVWRWCNTRKWTLGCCFSACFNTEEDEEEEIFIYQQPQQQQQQAPKPLCIAEDQQRHVDEEKQARNTSSQKIEQQQVANTQQQEGSRHHVQGEQSMEDEPRCENSSMMEEKMDEDEHLLEETWSAREEQIRVVDPMVVSPDVLIPTTTRADELLETSRARKAQVKHTDNGSKKNKKKKRKNRKKNKSRSKARRTAQGAAVTGAGDLQPVECLDAFDIPHSADTDALGNEDDPAHGGLGPRPPGPDSYQSTWSNNTKTTSSSCSSNNDNDSQLSRSDSNINTTSNNNNNTRSDSNGSRSSNVSSSHGSINSPTTITTSSESTRASPCTFISSDCRGAVDGERKARMAEEAVTKQGGPGKGREGGTGGGREGGTGGGREGGREGGKEDIFGPGPLDAWMHAVLPMGKLGEAVAAHAWEYAGQEADDGYRHAGWLGEGAFARAVLAGREEGYGGKDVVLKVTCLVSTAADEETQVELGRKMVQGVAEAEALYRCLEEGGEEGGEEGRVVRLLGVALWKGSLFLALEYAEGGSLERWAGSLEEEECMRLAYDLVEAVATLHARRILHGDIKLGNVFMVKRGAEETAEGGEQKGVGGFSPVLGDLNGCIVFPREQAWEACVSDKEERAGTEGYAAPEVEGMETFGFPSDYFSLGVTLGKLRRSQEMRGWTLAGRKAVNGLKRDGLKYRLAREDFLALGWREAVERKKGR</sequence>
<feature type="compositionally biased region" description="Basic residues" evidence="6">
    <location>
        <begin position="189"/>
        <end position="210"/>
    </location>
</feature>
<evidence type="ECO:0000256" key="3">
    <source>
        <dbReference type="ARBA" id="ARBA00022777"/>
    </source>
</evidence>
<evidence type="ECO:0000256" key="6">
    <source>
        <dbReference type="SAM" id="MobiDB-lite"/>
    </source>
</evidence>
<accession>A0A4D9DCZ1</accession>
<keyword evidence="2 5" id="KW-0547">Nucleotide-binding</keyword>
<dbReference type="AlphaFoldDB" id="A0A4D9DCZ1"/>
<dbReference type="PROSITE" id="PS50011">
    <property type="entry name" value="PROTEIN_KINASE_DOM"/>
    <property type="match status" value="1"/>
</dbReference>
<feature type="compositionally biased region" description="Basic and acidic residues" evidence="6">
    <location>
        <begin position="70"/>
        <end position="81"/>
    </location>
</feature>
<gene>
    <name evidence="8" type="ORF">NSK_002076</name>
</gene>
<evidence type="ECO:0000256" key="2">
    <source>
        <dbReference type="ARBA" id="ARBA00022741"/>
    </source>
</evidence>
<keyword evidence="3" id="KW-0418">Kinase</keyword>
<reference evidence="8 9" key="1">
    <citation type="submission" date="2019-01" db="EMBL/GenBank/DDBJ databases">
        <title>Nuclear Genome Assembly of the Microalgal Biofuel strain Nannochloropsis salina CCMP1776.</title>
        <authorList>
            <person name="Hovde B."/>
        </authorList>
    </citation>
    <scope>NUCLEOTIDE SEQUENCE [LARGE SCALE GENOMIC DNA]</scope>
    <source>
        <strain evidence="8 9">CCMP1776</strain>
    </source>
</reference>
<dbReference type="PANTHER" id="PTHR48016:SF56">
    <property type="entry name" value="MAPKK KINASE"/>
    <property type="match status" value="1"/>
</dbReference>
<dbReference type="PROSITE" id="PS00107">
    <property type="entry name" value="PROTEIN_KINASE_ATP"/>
    <property type="match status" value="1"/>
</dbReference>
<feature type="binding site" evidence="5">
    <location>
        <position position="474"/>
    </location>
    <ligand>
        <name>ATP</name>
        <dbReference type="ChEBI" id="CHEBI:30616"/>
    </ligand>
</feature>
<keyword evidence="1" id="KW-0808">Transferase</keyword>
<dbReference type="SMART" id="SM00220">
    <property type="entry name" value="S_TKc"/>
    <property type="match status" value="1"/>
</dbReference>
<dbReference type="PANTHER" id="PTHR48016">
    <property type="entry name" value="MAP KINASE KINASE KINASE SSK2-RELATED-RELATED"/>
    <property type="match status" value="1"/>
</dbReference>
<evidence type="ECO:0000313" key="8">
    <source>
        <dbReference type="EMBL" id="TFJ86419.1"/>
    </source>
</evidence>
<feature type="region of interest" description="Disordered" evidence="6">
    <location>
        <begin position="237"/>
        <end position="406"/>
    </location>
</feature>
<evidence type="ECO:0000256" key="5">
    <source>
        <dbReference type="PROSITE-ProRule" id="PRU10141"/>
    </source>
</evidence>
<feature type="compositionally biased region" description="Gly residues" evidence="6">
    <location>
        <begin position="371"/>
        <end position="393"/>
    </location>
</feature>
<feature type="compositionally biased region" description="Low complexity" evidence="6">
    <location>
        <begin position="91"/>
        <end position="100"/>
    </location>
</feature>
<dbReference type="CDD" id="cd00180">
    <property type="entry name" value="PKc"/>
    <property type="match status" value="1"/>
</dbReference>
<feature type="domain" description="Protein kinase" evidence="7">
    <location>
        <begin position="443"/>
        <end position="721"/>
    </location>
</feature>
<dbReference type="Proteomes" id="UP000355283">
    <property type="component" value="Unassembled WGS sequence"/>
</dbReference>
<dbReference type="InterPro" id="IPR011009">
    <property type="entry name" value="Kinase-like_dom_sf"/>
</dbReference>
<feature type="compositionally biased region" description="Basic and acidic residues" evidence="6">
    <location>
        <begin position="394"/>
        <end position="404"/>
    </location>
</feature>
<dbReference type="InterPro" id="IPR000719">
    <property type="entry name" value="Prot_kinase_dom"/>
</dbReference>
<feature type="compositionally biased region" description="Basic and acidic residues" evidence="6">
    <location>
        <begin position="352"/>
        <end position="367"/>
    </location>
</feature>
<evidence type="ECO:0000313" key="9">
    <source>
        <dbReference type="Proteomes" id="UP000355283"/>
    </source>
</evidence>
<feature type="compositionally biased region" description="Low complexity" evidence="6">
    <location>
        <begin position="266"/>
        <end position="338"/>
    </location>
</feature>
<dbReference type="OrthoDB" id="1668230at2759"/>
<dbReference type="InterPro" id="IPR008271">
    <property type="entry name" value="Ser/Thr_kinase_AS"/>
</dbReference>
<dbReference type="GO" id="GO:0005524">
    <property type="term" value="F:ATP binding"/>
    <property type="evidence" value="ECO:0007669"/>
    <property type="project" value="UniProtKB-UniRule"/>
</dbReference>
<keyword evidence="9" id="KW-1185">Reference proteome</keyword>
<feature type="region of interest" description="Disordered" evidence="6">
    <location>
        <begin position="68"/>
        <end position="134"/>
    </location>
</feature>